<dbReference type="AlphaFoldDB" id="A0A2S8J7S7"/>
<organism evidence="1 2">
    <name type="scientific">Rhodococcus opacus</name>
    <name type="common">Nocardia opaca</name>
    <dbReference type="NCBI Taxonomy" id="37919"/>
    <lineage>
        <taxon>Bacteria</taxon>
        <taxon>Bacillati</taxon>
        <taxon>Actinomycetota</taxon>
        <taxon>Actinomycetes</taxon>
        <taxon>Mycobacteriales</taxon>
        <taxon>Nocardiaceae</taxon>
        <taxon>Rhodococcus</taxon>
    </lineage>
</organism>
<dbReference type="EMBL" id="PUIO01000030">
    <property type="protein sequence ID" value="PQP22592.1"/>
    <property type="molecule type" value="Genomic_DNA"/>
</dbReference>
<name>A0A2S8J7S7_RHOOP</name>
<dbReference type="Proteomes" id="UP000239290">
    <property type="component" value="Unassembled WGS sequence"/>
</dbReference>
<sequence>MTAELRFMPQFARADFVGDASPKAFGGYAETGALKHYQQAASVVGSVNLRGQESAVDGSGFRDRTWGFRDETIGMSEYFGFMWKFETFALSVMRLYGSDGSDHATGFLLGDTATPVAAVSSFTRDGSGLFVEAEIELDSGDRLTVASVGRPAGQWVPMGPPRTGAVMSAYDEFHTFRTASGEAGGGIVEQGYVRRGV</sequence>
<evidence type="ECO:0000313" key="1">
    <source>
        <dbReference type="EMBL" id="PQP22592.1"/>
    </source>
</evidence>
<evidence type="ECO:0000313" key="2">
    <source>
        <dbReference type="Proteomes" id="UP000239290"/>
    </source>
</evidence>
<reference evidence="2" key="1">
    <citation type="submission" date="2018-02" db="EMBL/GenBank/DDBJ databases">
        <title>Draft genome sequencing of Rhodococcus opacus KU647198.</title>
        <authorList>
            <person name="Zheng B.-X."/>
        </authorList>
    </citation>
    <scope>NUCLEOTIDE SEQUENCE [LARGE SCALE GENOMIC DNA]</scope>
    <source>
        <strain evidence="2">04-OD7</strain>
    </source>
</reference>
<gene>
    <name evidence="1" type="ORF">C5613_23340</name>
</gene>
<dbReference type="SUPFAM" id="SSF159245">
    <property type="entry name" value="AttH-like"/>
    <property type="match status" value="1"/>
</dbReference>
<comment type="caution">
    <text evidence="1">The sequence shown here is derived from an EMBL/GenBank/DDBJ whole genome shotgun (WGS) entry which is preliminary data.</text>
</comment>
<proteinExistence type="predicted"/>
<accession>A0A2S8J7S7</accession>
<protein>
    <submittedName>
        <fullName evidence="1">Uncharacterized protein</fullName>
    </submittedName>
</protein>